<dbReference type="Proteomes" id="UP000282672">
    <property type="component" value="Unassembled WGS sequence"/>
</dbReference>
<dbReference type="AlphaFoldDB" id="A0A3L8CDH6"/>
<organism evidence="2 5">
    <name type="scientific">Pseudomonas prosekii</name>
    <dbReference type="NCBI Taxonomy" id="1148509"/>
    <lineage>
        <taxon>Bacteria</taxon>
        <taxon>Pseudomonadati</taxon>
        <taxon>Pseudomonadota</taxon>
        <taxon>Gammaproteobacteria</taxon>
        <taxon>Pseudomonadales</taxon>
        <taxon>Pseudomonadaceae</taxon>
        <taxon>Pseudomonas</taxon>
    </lineage>
</organism>
<keyword evidence="4" id="KW-1185">Reference proteome</keyword>
<evidence type="ECO:0000313" key="4">
    <source>
        <dbReference type="Proteomes" id="UP000282140"/>
    </source>
</evidence>
<evidence type="ECO:0000313" key="5">
    <source>
        <dbReference type="Proteomes" id="UP000282672"/>
    </source>
</evidence>
<sequence>MINRIKPVTDNDSFAAQPSSFMGSRQVSDQLEAEAIAASRSDSRPDVAAETVFAELFAFVDEIEAEQSST</sequence>
<reference evidence="4 5" key="1">
    <citation type="journal article" date="2018" name="Front. Microbiol.">
        <title>Discovery of Phloeophagus Beetles as a Source of Pseudomonas Strains That Produce Potentially New Bioactive Substances and Description of Pseudomonas bohemica sp. nov.</title>
        <authorList>
            <person name="Saati-Santamaria Z."/>
            <person name="Lopez-Mondejar R."/>
            <person name="Jimenez-Gomez A."/>
            <person name="Diez-Mendez A."/>
            <person name="Vetrovsky T."/>
            <person name="Igual J.M."/>
            <person name="Velazquez E."/>
            <person name="Kolarik M."/>
            <person name="Rivas R."/>
            <person name="Garcia-Fraile P."/>
        </authorList>
    </citation>
    <scope>NUCLEOTIDE SEQUENCE [LARGE SCALE GENOMIC DNA]</scope>
    <source>
        <strain evidence="2 5">A2-NA12</strain>
        <strain evidence="3 4">A2-NA13</strain>
    </source>
</reference>
<feature type="compositionally biased region" description="Polar residues" evidence="1">
    <location>
        <begin position="10"/>
        <end position="26"/>
    </location>
</feature>
<evidence type="ECO:0000313" key="3">
    <source>
        <dbReference type="EMBL" id="RLU06127.1"/>
    </source>
</evidence>
<evidence type="ECO:0000313" key="2">
    <source>
        <dbReference type="EMBL" id="RLU05913.1"/>
    </source>
</evidence>
<accession>A0A3L8CDH6</accession>
<comment type="caution">
    <text evidence="2">The sequence shown here is derived from an EMBL/GenBank/DDBJ whole genome shotgun (WGS) entry which is preliminary data.</text>
</comment>
<protein>
    <submittedName>
        <fullName evidence="2">Uncharacterized protein</fullName>
    </submittedName>
</protein>
<gene>
    <name evidence="2" type="ORF">CS076_22585</name>
    <name evidence="3" type="ORF">CS078_22085</name>
</gene>
<dbReference type="EMBL" id="PEGA01000026">
    <property type="protein sequence ID" value="RLU05913.1"/>
    <property type="molecule type" value="Genomic_DNA"/>
</dbReference>
<feature type="region of interest" description="Disordered" evidence="1">
    <location>
        <begin position="1"/>
        <end position="26"/>
    </location>
</feature>
<name>A0A3L8CDH6_9PSED</name>
<dbReference type="EMBL" id="PEGB01000016">
    <property type="protein sequence ID" value="RLU06127.1"/>
    <property type="molecule type" value="Genomic_DNA"/>
</dbReference>
<evidence type="ECO:0000256" key="1">
    <source>
        <dbReference type="SAM" id="MobiDB-lite"/>
    </source>
</evidence>
<proteinExistence type="predicted"/>
<dbReference type="RefSeq" id="WP_121733811.1">
    <property type="nucleotide sequence ID" value="NZ_PEGA01000026.1"/>
</dbReference>
<dbReference type="Proteomes" id="UP000282140">
    <property type="component" value="Unassembled WGS sequence"/>
</dbReference>